<dbReference type="SUPFAM" id="SSF55729">
    <property type="entry name" value="Acyl-CoA N-acyltransferases (Nat)"/>
    <property type="match status" value="1"/>
</dbReference>
<dbReference type="EMBL" id="CP108313">
    <property type="protein sequence ID" value="WTW71245.1"/>
    <property type="molecule type" value="Genomic_DNA"/>
</dbReference>
<gene>
    <name evidence="2" type="ORF">OG398_24720</name>
</gene>
<evidence type="ECO:0000313" key="2">
    <source>
        <dbReference type="EMBL" id="WTW71245.1"/>
    </source>
</evidence>
<dbReference type="Pfam" id="PF00583">
    <property type="entry name" value="Acetyltransf_1"/>
    <property type="match status" value="1"/>
</dbReference>
<proteinExistence type="predicted"/>
<dbReference type="InterPro" id="IPR016181">
    <property type="entry name" value="Acyl_CoA_acyltransferase"/>
</dbReference>
<sequence length="179" mass="19775">MPSSPRLVTVTSDNIEDACALRVRPDQDGLVKPVAWSLAQAYASPETAWPRLIVDDERIVGFVMAFLDVRFHPAEPGDRPRSGLWRLNITAGQQTRGYGRFAVEAVNDELRRRGQTRTTVSYVPGEHGPEGFYRKLGFRTTGELSGDQVVAELELAPTRRAVRPTATGRDCPPAGETAW</sequence>
<dbReference type="PROSITE" id="PS51186">
    <property type="entry name" value="GNAT"/>
    <property type="match status" value="1"/>
</dbReference>
<dbReference type="GO" id="GO:0016747">
    <property type="term" value="F:acyltransferase activity, transferring groups other than amino-acyl groups"/>
    <property type="evidence" value="ECO:0007669"/>
    <property type="project" value="InterPro"/>
</dbReference>
<protein>
    <submittedName>
        <fullName evidence="2">GNAT family N-acetyltransferase</fullName>
    </submittedName>
</protein>
<reference evidence="2" key="1">
    <citation type="submission" date="2022-10" db="EMBL/GenBank/DDBJ databases">
        <title>The complete genomes of actinobacterial strains from the NBC collection.</title>
        <authorList>
            <person name="Joergensen T.S."/>
            <person name="Alvarez Arevalo M."/>
            <person name="Sterndorff E.B."/>
            <person name="Faurdal D."/>
            <person name="Vuksanovic O."/>
            <person name="Mourched A.-S."/>
            <person name="Charusanti P."/>
            <person name="Shaw S."/>
            <person name="Blin K."/>
            <person name="Weber T."/>
        </authorList>
    </citation>
    <scope>NUCLEOTIDE SEQUENCE</scope>
    <source>
        <strain evidence="2">NBC_00008</strain>
    </source>
</reference>
<evidence type="ECO:0000259" key="1">
    <source>
        <dbReference type="PROSITE" id="PS51186"/>
    </source>
</evidence>
<dbReference type="CDD" id="cd04301">
    <property type="entry name" value="NAT_SF"/>
    <property type="match status" value="1"/>
</dbReference>
<organism evidence="2">
    <name type="scientific">Streptomyces sp. NBC_00008</name>
    <dbReference type="NCBI Taxonomy" id="2903610"/>
    <lineage>
        <taxon>Bacteria</taxon>
        <taxon>Bacillati</taxon>
        <taxon>Actinomycetota</taxon>
        <taxon>Actinomycetes</taxon>
        <taxon>Kitasatosporales</taxon>
        <taxon>Streptomycetaceae</taxon>
        <taxon>Streptomyces</taxon>
    </lineage>
</organism>
<feature type="domain" description="N-acetyltransferase" evidence="1">
    <location>
        <begin position="5"/>
        <end position="160"/>
    </location>
</feature>
<accession>A0AAU2VVX3</accession>
<dbReference type="Gene3D" id="3.40.630.30">
    <property type="match status" value="1"/>
</dbReference>
<name>A0AAU2VVX3_9ACTN</name>
<dbReference type="InterPro" id="IPR000182">
    <property type="entry name" value="GNAT_dom"/>
</dbReference>
<dbReference type="AlphaFoldDB" id="A0AAU2VVX3"/>